<dbReference type="GeneID" id="22892137"/>
<dbReference type="AlphaFoldDB" id="G1X9Y4"/>
<dbReference type="RefSeq" id="XP_011121221.1">
    <property type="nucleotide sequence ID" value="XM_011122919.1"/>
</dbReference>
<dbReference type="EMBL" id="ADOT01000127">
    <property type="protein sequence ID" value="EGX50016.1"/>
    <property type="molecule type" value="Genomic_DNA"/>
</dbReference>
<sequence length="100" mass="11358">MSVLGGFSKAEVGWIDCLEGVAGFGKKGKVTSRPIFREPYTGGLVYNSRLFLGIRLEEVRRSSRDGDENAIEDGRWRMWREDEAGYVSRQAVRRSRCVAR</sequence>
<evidence type="ECO:0000313" key="2">
    <source>
        <dbReference type="Proteomes" id="UP000008784"/>
    </source>
</evidence>
<accession>G1X9Y4</accession>
<protein>
    <submittedName>
        <fullName evidence="1">Uncharacterized protein</fullName>
    </submittedName>
</protein>
<reference evidence="1 2" key="1">
    <citation type="journal article" date="2011" name="PLoS Pathog.">
        <title>Genomic and proteomic analyses of the fungus Arthrobotrys oligospora provide insights into nematode-trap formation.</title>
        <authorList>
            <person name="Yang J."/>
            <person name="Wang L."/>
            <person name="Ji X."/>
            <person name="Feng Y."/>
            <person name="Li X."/>
            <person name="Zou C."/>
            <person name="Xu J."/>
            <person name="Ren Y."/>
            <person name="Mi Q."/>
            <person name="Wu J."/>
            <person name="Liu S."/>
            <person name="Liu Y."/>
            <person name="Huang X."/>
            <person name="Wang H."/>
            <person name="Niu X."/>
            <person name="Li J."/>
            <person name="Liang L."/>
            <person name="Luo Y."/>
            <person name="Ji K."/>
            <person name="Zhou W."/>
            <person name="Yu Z."/>
            <person name="Li G."/>
            <person name="Liu Y."/>
            <person name="Li L."/>
            <person name="Qiao M."/>
            <person name="Feng L."/>
            <person name="Zhang K.-Q."/>
        </authorList>
    </citation>
    <scope>NUCLEOTIDE SEQUENCE [LARGE SCALE GENOMIC DNA]</scope>
    <source>
        <strain evidence="2">ATCC 24927 / CBS 115.81 / DSM 1491</strain>
    </source>
</reference>
<gene>
    <name evidence="1" type="ORF">AOL_s00076g367</name>
</gene>
<name>G1X9Y4_ARTOA</name>
<dbReference type="HOGENOM" id="CLU_2305408_0_0_1"/>
<dbReference type="Proteomes" id="UP000008784">
    <property type="component" value="Unassembled WGS sequence"/>
</dbReference>
<dbReference type="InParanoid" id="G1X9Y4"/>
<evidence type="ECO:0000313" key="1">
    <source>
        <dbReference type="EMBL" id="EGX50016.1"/>
    </source>
</evidence>
<proteinExistence type="predicted"/>
<keyword evidence="2" id="KW-1185">Reference proteome</keyword>
<comment type="caution">
    <text evidence="1">The sequence shown here is derived from an EMBL/GenBank/DDBJ whole genome shotgun (WGS) entry which is preliminary data.</text>
</comment>
<organism evidence="1 2">
    <name type="scientific">Arthrobotrys oligospora (strain ATCC 24927 / CBS 115.81 / DSM 1491)</name>
    <name type="common">Nematode-trapping fungus</name>
    <name type="synonym">Didymozoophaga oligospora</name>
    <dbReference type="NCBI Taxonomy" id="756982"/>
    <lineage>
        <taxon>Eukaryota</taxon>
        <taxon>Fungi</taxon>
        <taxon>Dikarya</taxon>
        <taxon>Ascomycota</taxon>
        <taxon>Pezizomycotina</taxon>
        <taxon>Orbiliomycetes</taxon>
        <taxon>Orbiliales</taxon>
        <taxon>Orbiliaceae</taxon>
        <taxon>Orbilia</taxon>
        <taxon>Orbilia oligospora</taxon>
    </lineage>
</organism>